<organism evidence="1 5">
    <name type="scientific">Rotaria sordida</name>
    <dbReference type="NCBI Taxonomy" id="392033"/>
    <lineage>
        <taxon>Eukaryota</taxon>
        <taxon>Metazoa</taxon>
        <taxon>Spiralia</taxon>
        <taxon>Gnathifera</taxon>
        <taxon>Rotifera</taxon>
        <taxon>Eurotatoria</taxon>
        <taxon>Bdelloidea</taxon>
        <taxon>Philodinida</taxon>
        <taxon>Philodinidae</taxon>
        <taxon>Rotaria</taxon>
    </lineage>
</organism>
<dbReference type="Proteomes" id="UP000663870">
    <property type="component" value="Unassembled WGS sequence"/>
</dbReference>
<proteinExistence type="predicted"/>
<evidence type="ECO:0000313" key="4">
    <source>
        <dbReference type="EMBL" id="CAF1678296.1"/>
    </source>
</evidence>
<dbReference type="EMBL" id="CAJNOH010015469">
    <property type="protein sequence ID" value="CAF1563791.1"/>
    <property type="molecule type" value="Genomic_DNA"/>
</dbReference>
<evidence type="ECO:0000313" key="5">
    <source>
        <dbReference type="Proteomes" id="UP000663854"/>
    </source>
</evidence>
<reference evidence="1" key="1">
    <citation type="submission" date="2021-02" db="EMBL/GenBank/DDBJ databases">
        <authorList>
            <person name="Nowell W R."/>
        </authorList>
    </citation>
    <scope>NUCLEOTIDE SEQUENCE</scope>
</reference>
<name>A0A815XZ47_9BILA</name>
<feature type="non-terminal residue" evidence="1">
    <location>
        <position position="1"/>
    </location>
</feature>
<keyword evidence="6" id="KW-1185">Reference proteome</keyword>
<evidence type="ECO:0000313" key="6">
    <source>
        <dbReference type="Proteomes" id="UP000663870"/>
    </source>
</evidence>
<accession>A0A815XZ47</accession>
<dbReference type="EMBL" id="CAJNOL010017392">
    <property type="protein sequence ID" value="CAF1678287.1"/>
    <property type="molecule type" value="Genomic_DNA"/>
</dbReference>
<dbReference type="EMBL" id="CAJNOH010015479">
    <property type="protein sequence ID" value="CAF1563879.1"/>
    <property type="molecule type" value="Genomic_DNA"/>
</dbReference>
<sequence length="46" mass="5314">DLFSSIANYKITGENVAVKQEIIRSRMKLVDQTAINLNNRLYQCQN</sequence>
<dbReference type="EMBL" id="CAJNOL010017395">
    <property type="protein sequence ID" value="CAF1678296.1"/>
    <property type="molecule type" value="Genomic_DNA"/>
</dbReference>
<dbReference type="AlphaFoldDB" id="A0A815XZ47"/>
<evidence type="ECO:0000313" key="2">
    <source>
        <dbReference type="EMBL" id="CAF1563879.1"/>
    </source>
</evidence>
<evidence type="ECO:0000313" key="1">
    <source>
        <dbReference type="EMBL" id="CAF1563791.1"/>
    </source>
</evidence>
<dbReference type="Proteomes" id="UP000663854">
    <property type="component" value="Unassembled WGS sequence"/>
</dbReference>
<evidence type="ECO:0000313" key="3">
    <source>
        <dbReference type="EMBL" id="CAF1678287.1"/>
    </source>
</evidence>
<feature type="non-terminal residue" evidence="1">
    <location>
        <position position="46"/>
    </location>
</feature>
<comment type="caution">
    <text evidence="1">The sequence shown here is derived from an EMBL/GenBank/DDBJ whole genome shotgun (WGS) entry which is preliminary data.</text>
</comment>
<protein>
    <submittedName>
        <fullName evidence="1">Uncharacterized protein</fullName>
    </submittedName>
</protein>
<gene>
    <name evidence="3" type="ORF">JXQ802_LOCUS58730</name>
    <name evidence="4" type="ORF">JXQ802_LOCUS58732</name>
    <name evidence="1" type="ORF">PYM288_LOCUS42089</name>
    <name evidence="2" type="ORF">PYM288_LOCUS42096</name>
</gene>